<feature type="region of interest" description="Disordered" evidence="1">
    <location>
        <begin position="47"/>
        <end position="76"/>
    </location>
</feature>
<reference evidence="2 3" key="1">
    <citation type="journal article" date="2023" name="Nucleic Acids Res.">
        <title>The hologenome of Daphnia magna reveals possible DNA methylation and microbiome-mediated evolution of the host genome.</title>
        <authorList>
            <person name="Chaturvedi A."/>
            <person name="Li X."/>
            <person name="Dhandapani V."/>
            <person name="Marshall H."/>
            <person name="Kissane S."/>
            <person name="Cuenca-Cambronero M."/>
            <person name="Asole G."/>
            <person name="Calvet F."/>
            <person name="Ruiz-Romero M."/>
            <person name="Marangio P."/>
            <person name="Guigo R."/>
            <person name="Rago D."/>
            <person name="Mirbahai L."/>
            <person name="Eastwood N."/>
            <person name="Colbourne J.K."/>
            <person name="Zhou J."/>
            <person name="Mallon E."/>
            <person name="Orsini L."/>
        </authorList>
    </citation>
    <scope>NUCLEOTIDE SEQUENCE [LARGE SCALE GENOMIC DNA]</scope>
    <source>
        <strain evidence="2">LRV0_1</strain>
    </source>
</reference>
<accession>A0ABR0AIQ6</accession>
<organism evidence="2 3">
    <name type="scientific">Daphnia magna</name>
    <dbReference type="NCBI Taxonomy" id="35525"/>
    <lineage>
        <taxon>Eukaryota</taxon>
        <taxon>Metazoa</taxon>
        <taxon>Ecdysozoa</taxon>
        <taxon>Arthropoda</taxon>
        <taxon>Crustacea</taxon>
        <taxon>Branchiopoda</taxon>
        <taxon>Diplostraca</taxon>
        <taxon>Cladocera</taxon>
        <taxon>Anomopoda</taxon>
        <taxon>Daphniidae</taxon>
        <taxon>Daphnia</taxon>
    </lineage>
</organism>
<keyword evidence="3" id="KW-1185">Reference proteome</keyword>
<evidence type="ECO:0000313" key="2">
    <source>
        <dbReference type="EMBL" id="KAK4025008.1"/>
    </source>
</evidence>
<gene>
    <name evidence="2" type="ORF">OUZ56_010514</name>
</gene>
<sequence>MSSHQVEVQPTLAESKQTGCLWSRCPFLKNTSSKECAQVTLTGLKKTPGIAKNKPLSSPVSKISDDSESSSITIDDENYQIHEGYMNNISKKKG</sequence>
<name>A0ABR0AIQ6_9CRUS</name>
<evidence type="ECO:0000313" key="3">
    <source>
        <dbReference type="Proteomes" id="UP001234178"/>
    </source>
</evidence>
<dbReference type="Proteomes" id="UP001234178">
    <property type="component" value="Unassembled WGS sequence"/>
</dbReference>
<comment type="caution">
    <text evidence="2">The sequence shown here is derived from an EMBL/GenBank/DDBJ whole genome shotgun (WGS) entry which is preliminary data.</text>
</comment>
<evidence type="ECO:0000256" key="1">
    <source>
        <dbReference type="SAM" id="MobiDB-lite"/>
    </source>
</evidence>
<proteinExistence type="predicted"/>
<protein>
    <submittedName>
        <fullName evidence="2">Uncharacterized protein</fullName>
    </submittedName>
</protein>
<dbReference type="EMBL" id="JAOYFB010000037">
    <property type="protein sequence ID" value="KAK4025008.1"/>
    <property type="molecule type" value="Genomic_DNA"/>
</dbReference>